<protein>
    <submittedName>
        <fullName evidence="2">Uncharacterized protein</fullName>
    </submittedName>
</protein>
<evidence type="ECO:0000256" key="1">
    <source>
        <dbReference type="SAM" id="MobiDB-lite"/>
    </source>
</evidence>
<dbReference type="GeneID" id="68353127"/>
<name>A0A9P8N7D1_9HYPO</name>
<dbReference type="EMBL" id="JAIZPD010000003">
    <property type="protein sequence ID" value="KAH0965982.1"/>
    <property type="molecule type" value="Genomic_DNA"/>
</dbReference>
<reference evidence="2" key="1">
    <citation type="submission" date="2021-09" db="EMBL/GenBank/DDBJ databases">
        <title>A high-quality genome of the endoparasitic fungus Hirsutella rhossiliensis with a comparison of Hirsutella genomes reveals transposable elements contributing to genome size variation.</title>
        <authorList>
            <person name="Lin R."/>
            <person name="Jiao Y."/>
            <person name="Sun X."/>
            <person name="Ling J."/>
            <person name="Xie B."/>
            <person name="Cheng X."/>
        </authorList>
    </citation>
    <scope>NUCLEOTIDE SEQUENCE</scope>
    <source>
        <strain evidence="2">HR02</strain>
    </source>
</reference>
<evidence type="ECO:0000313" key="3">
    <source>
        <dbReference type="Proteomes" id="UP000824596"/>
    </source>
</evidence>
<feature type="region of interest" description="Disordered" evidence="1">
    <location>
        <begin position="359"/>
        <end position="378"/>
    </location>
</feature>
<proteinExistence type="predicted"/>
<organism evidence="2 3">
    <name type="scientific">Hirsutella rhossiliensis</name>
    <dbReference type="NCBI Taxonomy" id="111463"/>
    <lineage>
        <taxon>Eukaryota</taxon>
        <taxon>Fungi</taxon>
        <taxon>Dikarya</taxon>
        <taxon>Ascomycota</taxon>
        <taxon>Pezizomycotina</taxon>
        <taxon>Sordariomycetes</taxon>
        <taxon>Hypocreomycetidae</taxon>
        <taxon>Hypocreales</taxon>
        <taxon>Ophiocordycipitaceae</taxon>
        <taxon>Hirsutella</taxon>
    </lineage>
</organism>
<dbReference type="AlphaFoldDB" id="A0A9P8N7D1"/>
<dbReference type="Proteomes" id="UP000824596">
    <property type="component" value="Unassembled WGS sequence"/>
</dbReference>
<dbReference type="OrthoDB" id="5314201at2759"/>
<comment type="caution">
    <text evidence="2">The sequence shown here is derived from an EMBL/GenBank/DDBJ whole genome shotgun (WGS) entry which is preliminary data.</text>
</comment>
<evidence type="ECO:0000313" key="2">
    <source>
        <dbReference type="EMBL" id="KAH0965982.1"/>
    </source>
</evidence>
<gene>
    <name evidence="2" type="ORF">HRG_03998</name>
</gene>
<sequence length="532" mass="58688">MDPATRDHAETLLLKAARAYGFQVRREEVQSAIDDPHHGTAFAEWATKHLISDCLLSVDELALYADLDRSGQVDRLAALHDLAEVQAVDEGDLRLAIQELEQSTHRISLQTKTLRQQQDALSRLVGKDSENDARRQGLGEARQRKVDADRRLLSIEVEELSRDVGFRLSDAELQCRDASPNISEIIGGLFKSDDKLLSSLQKLGWELHQPSPDEQQTVDRLREICSRLIKITVQTVRIKLDTVYLDSLVTAERSGHVKPATVEEVKALEEEVESLYSEILPVTQMSVEKQHLEPAIKSITAKTGNSLCRTTEALAYINDCLDHLLDRTARLRAHIAALRSHQAATVAIASIARAEIAQATSPPKPPGAGFPASPVRRPSPVRIGATATGAHGRHRSSSIQDQPAIEMLVQNLGLSVPFLSTDEGTKQVEFLAGVLADRSQKAAEVVRGAQESFEMSIESQLQDGKLAVQLVRDGVFAESPFGEVNLVDPELEESILVLEQELGKARERLRAVGKLNLTAKSEKRDEILRRFG</sequence>
<keyword evidence="3" id="KW-1185">Reference proteome</keyword>
<dbReference type="RefSeq" id="XP_044723495.1">
    <property type="nucleotide sequence ID" value="XM_044862469.1"/>
</dbReference>
<accession>A0A9P8N7D1</accession>